<dbReference type="CDD" id="cd00009">
    <property type="entry name" value="AAA"/>
    <property type="match status" value="1"/>
</dbReference>
<evidence type="ECO:0000256" key="4">
    <source>
        <dbReference type="ARBA" id="ARBA00023125"/>
    </source>
</evidence>
<dbReference type="RefSeq" id="WP_280140112.1">
    <property type="nucleotide sequence ID" value="NZ_FNQE01000011.1"/>
</dbReference>
<dbReference type="EMBL" id="FNQE01000011">
    <property type="protein sequence ID" value="SDY92036.1"/>
    <property type="molecule type" value="Genomic_DNA"/>
</dbReference>
<keyword evidence="1" id="KW-0547">Nucleotide-binding</keyword>
<keyword evidence="3" id="KW-0805">Transcription regulation</keyword>
<dbReference type="Pfam" id="PF02954">
    <property type="entry name" value="HTH_8"/>
    <property type="match status" value="1"/>
</dbReference>
<dbReference type="InterPro" id="IPR025944">
    <property type="entry name" value="Sigma_54_int_dom_CS"/>
</dbReference>
<dbReference type="PROSITE" id="PS50045">
    <property type="entry name" value="SIGMA54_INTERACT_4"/>
    <property type="match status" value="1"/>
</dbReference>
<dbReference type="STRING" id="415015.SAMN05660462_01242"/>
<feature type="domain" description="Sigma-54 factor interaction" evidence="6">
    <location>
        <begin position="179"/>
        <end position="409"/>
    </location>
</feature>
<dbReference type="InterPro" id="IPR013767">
    <property type="entry name" value="PAS_fold"/>
</dbReference>
<dbReference type="Gene3D" id="3.40.50.300">
    <property type="entry name" value="P-loop containing nucleotide triphosphate hydrolases"/>
    <property type="match status" value="1"/>
</dbReference>
<evidence type="ECO:0000256" key="5">
    <source>
        <dbReference type="ARBA" id="ARBA00023163"/>
    </source>
</evidence>
<dbReference type="SMART" id="SM00091">
    <property type="entry name" value="PAS"/>
    <property type="match status" value="1"/>
</dbReference>
<evidence type="ECO:0000259" key="7">
    <source>
        <dbReference type="PROSITE" id="PS50112"/>
    </source>
</evidence>
<name>A0A1H3NSY5_9FIRM</name>
<keyword evidence="2" id="KW-0067">ATP-binding</keyword>
<dbReference type="CDD" id="cd00130">
    <property type="entry name" value="PAS"/>
    <property type="match status" value="1"/>
</dbReference>
<dbReference type="InterPro" id="IPR058031">
    <property type="entry name" value="AAA_lid_NorR"/>
</dbReference>
<reference evidence="8 9" key="1">
    <citation type="submission" date="2016-10" db="EMBL/GenBank/DDBJ databases">
        <authorList>
            <person name="de Groot N.N."/>
        </authorList>
    </citation>
    <scope>NUCLEOTIDE SEQUENCE [LARGE SCALE GENOMIC DNA]</scope>
    <source>
        <strain evidence="8 9">DSM 21650</strain>
    </source>
</reference>
<dbReference type="InterPro" id="IPR025662">
    <property type="entry name" value="Sigma_54_int_dom_ATP-bd_1"/>
</dbReference>
<dbReference type="SUPFAM" id="SSF46689">
    <property type="entry name" value="Homeodomain-like"/>
    <property type="match status" value="1"/>
</dbReference>
<dbReference type="Pfam" id="PF00158">
    <property type="entry name" value="Sigma54_activat"/>
    <property type="match status" value="1"/>
</dbReference>
<evidence type="ECO:0000256" key="3">
    <source>
        <dbReference type="ARBA" id="ARBA00023015"/>
    </source>
</evidence>
<dbReference type="InterPro" id="IPR000014">
    <property type="entry name" value="PAS"/>
</dbReference>
<dbReference type="InterPro" id="IPR027417">
    <property type="entry name" value="P-loop_NTPase"/>
</dbReference>
<dbReference type="PANTHER" id="PTHR32071">
    <property type="entry name" value="TRANSCRIPTIONAL REGULATORY PROTEIN"/>
    <property type="match status" value="1"/>
</dbReference>
<feature type="domain" description="PAS" evidence="7">
    <location>
        <begin position="37"/>
        <end position="85"/>
    </location>
</feature>
<dbReference type="PRINTS" id="PR01590">
    <property type="entry name" value="HTHFIS"/>
</dbReference>
<dbReference type="SUPFAM" id="SSF55785">
    <property type="entry name" value="PYP-like sensor domain (PAS domain)"/>
    <property type="match status" value="1"/>
</dbReference>
<dbReference type="PROSITE" id="PS00688">
    <property type="entry name" value="SIGMA54_INTERACT_3"/>
    <property type="match status" value="1"/>
</dbReference>
<evidence type="ECO:0000256" key="2">
    <source>
        <dbReference type="ARBA" id="ARBA00022840"/>
    </source>
</evidence>
<evidence type="ECO:0000313" key="9">
    <source>
        <dbReference type="Proteomes" id="UP000198625"/>
    </source>
</evidence>
<dbReference type="Proteomes" id="UP000198625">
    <property type="component" value="Unassembled WGS sequence"/>
</dbReference>
<dbReference type="PROSITE" id="PS00676">
    <property type="entry name" value="SIGMA54_INTERACT_2"/>
    <property type="match status" value="1"/>
</dbReference>
<keyword evidence="5" id="KW-0804">Transcription</keyword>
<dbReference type="InterPro" id="IPR002197">
    <property type="entry name" value="HTH_Fis"/>
</dbReference>
<dbReference type="Pfam" id="PF25601">
    <property type="entry name" value="AAA_lid_14"/>
    <property type="match status" value="1"/>
</dbReference>
<dbReference type="PROSITE" id="PS00675">
    <property type="entry name" value="SIGMA54_INTERACT_1"/>
    <property type="match status" value="1"/>
</dbReference>
<evidence type="ECO:0000256" key="1">
    <source>
        <dbReference type="ARBA" id="ARBA00022741"/>
    </source>
</evidence>
<dbReference type="Gene3D" id="1.10.10.60">
    <property type="entry name" value="Homeodomain-like"/>
    <property type="match status" value="1"/>
</dbReference>
<dbReference type="InterPro" id="IPR025943">
    <property type="entry name" value="Sigma_54_int_dom_ATP-bd_2"/>
</dbReference>
<evidence type="ECO:0000259" key="6">
    <source>
        <dbReference type="PROSITE" id="PS50045"/>
    </source>
</evidence>
<proteinExistence type="predicted"/>
<dbReference type="PANTHER" id="PTHR32071:SF57">
    <property type="entry name" value="C4-DICARBOXYLATE TRANSPORT TRANSCRIPTIONAL REGULATORY PROTEIN DCTD"/>
    <property type="match status" value="1"/>
</dbReference>
<dbReference type="SMART" id="SM00382">
    <property type="entry name" value="AAA"/>
    <property type="match status" value="1"/>
</dbReference>
<dbReference type="Gene3D" id="1.10.8.60">
    <property type="match status" value="1"/>
</dbReference>
<evidence type="ECO:0000313" key="8">
    <source>
        <dbReference type="EMBL" id="SDY92036.1"/>
    </source>
</evidence>
<dbReference type="InterPro" id="IPR035965">
    <property type="entry name" value="PAS-like_dom_sf"/>
</dbReference>
<dbReference type="GO" id="GO:0005524">
    <property type="term" value="F:ATP binding"/>
    <property type="evidence" value="ECO:0007669"/>
    <property type="project" value="UniProtKB-KW"/>
</dbReference>
<dbReference type="GO" id="GO:0006355">
    <property type="term" value="P:regulation of DNA-templated transcription"/>
    <property type="evidence" value="ECO:0007669"/>
    <property type="project" value="InterPro"/>
</dbReference>
<sequence>MSGKQINTKMQEGAKEFQNLHNNSLVLSEDSILSEYFITMMNKIFDPLPVPFILLDKDSRVRMINQVFADYLGFSKKEIIGKPVLEVDKYSRFPYVFKTKKAEIAWKHTFENGHTAIVHRLPVLDENGEIKYGVGMVLFEDLHQFRDIIEKNKLLETELYLYKNQLKEMHGAKYSWDNIIGNSEKMSAAKFIGRRASQTNSNVLILGESGTGKELFAHAIHNDSVRNFSPFVKVNSAAIPSELLESELFGYEEGAFTGAKKGGKIGKFELANGGSIFLDEIGDMPLKMQAKLLRVLQEKEFERVGGNNIVKVDVRVIAATNKDLRQLIDEGKFREDLYYRLNVMTIEIPPLRERHGDIGELVSILLNKLSNQLGKYVSNISENAMEHLIGHSWPGNVRELENVLERAINLTDSDTILPVHLPIYLKQHTRRIVDGPIRPLKDIIEDTEKEALARCLEYTDGNKLQTAKLLEISRSSLYDKLEKYGIS</sequence>
<dbReference type="Gene3D" id="3.30.450.20">
    <property type="entry name" value="PAS domain"/>
    <property type="match status" value="1"/>
</dbReference>
<keyword evidence="9" id="KW-1185">Reference proteome</keyword>
<dbReference type="SUPFAM" id="SSF52540">
    <property type="entry name" value="P-loop containing nucleoside triphosphate hydrolases"/>
    <property type="match status" value="1"/>
</dbReference>
<keyword evidence="4" id="KW-0238">DNA-binding</keyword>
<dbReference type="FunFam" id="3.40.50.300:FF:000006">
    <property type="entry name" value="DNA-binding transcriptional regulator NtrC"/>
    <property type="match status" value="1"/>
</dbReference>
<organism evidence="8 9">
    <name type="scientific">Proteiniborus ethanoligenes</name>
    <dbReference type="NCBI Taxonomy" id="415015"/>
    <lineage>
        <taxon>Bacteria</taxon>
        <taxon>Bacillati</taxon>
        <taxon>Bacillota</taxon>
        <taxon>Clostridia</taxon>
        <taxon>Eubacteriales</taxon>
        <taxon>Proteiniborus</taxon>
    </lineage>
</organism>
<dbReference type="PROSITE" id="PS50112">
    <property type="entry name" value="PAS"/>
    <property type="match status" value="1"/>
</dbReference>
<dbReference type="GO" id="GO:0043565">
    <property type="term" value="F:sequence-specific DNA binding"/>
    <property type="evidence" value="ECO:0007669"/>
    <property type="project" value="InterPro"/>
</dbReference>
<dbReference type="InterPro" id="IPR003593">
    <property type="entry name" value="AAA+_ATPase"/>
</dbReference>
<dbReference type="InterPro" id="IPR009057">
    <property type="entry name" value="Homeodomain-like_sf"/>
</dbReference>
<dbReference type="Pfam" id="PF00989">
    <property type="entry name" value="PAS"/>
    <property type="match status" value="1"/>
</dbReference>
<protein>
    <submittedName>
        <fullName evidence="8">PAS domain S-box-containing protein</fullName>
    </submittedName>
</protein>
<gene>
    <name evidence="8" type="ORF">SAMN05660462_01242</name>
</gene>
<dbReference type="InterPro" id="IPR002078">
    <property type="entry name" value="Sigma_54_int"/>
</dbReference>
<dbReference type="AlphaFoldDB" id="A0A1H3NSY5"/>
<accession>A0A1H3NSY5</accession>